<dbReference type="Pfam" id="PF00583">
    <property type="entry name" value="Acetyltransf_1"/>
    <property type="match status" value="1"/>
</dbReference>
<name>A0ABV8TVS0_9ACTN</name>
<evidence type="ECO:0000313" key="3">
    <source>
        <dbReference type="Proteomes" id="UP001595823"/>
    </source>
</evidence>
<dbReference type="RefSeq" id="WP_380618730.1">
    <property type="nucleotide sequence ID" value="NZ_JBHSDK010000009.1"/>
</dbReference>
<dbReference type="Gene3D" id="3.40.630.30">
    <property type="match status" value="1"/>
</dbReference>
<evidence type="ECO:0000259" key="1">
    <source>
        <dbReference type="PROSITE" id="PS51186"/>
    </source>
</evidence>
<keyword evidence="3" id="KW-1185">Reference proteome</keyword>
<dbReference type="PROSITE" id="PS51186">
    <property type="entry name" value="GNAT"/>
    <property type="match status" value="1"/>
</dbReference>
<protein>
    <submittedName>
        <fullName evidence="2">GNAT family N-acetyltransferase</fullName>
        <ecNumber evidence="2">2.3.-.-</ecNumber>
    </submittedName>
</protein>
<dbReference type="InterPro" id="IPR000182">
    <property type="entry name" value="GNAT_dom"/>
</dbReference>
<dbReference type="Proteomes" id="UP001595823">
    <property type="component" value="Unassembled WGS sequence"/>
</dbReference>
<comment type="caution">
    <text evidence="2">The sequence shown here is derived from an EMBL/GenBank/DDBJ whole genome shotgun (WGS) entry which is preliminary data.</text>
</comment>
<dbReference type="InterPro" id="IPR016181">
    <property type="entry name" value="Acyl_CoA_acyltransferase"/>
</dbReference>
<evidence type="ECO:0000313" key="2">
    <source>
        <dbReference type="EMBL" id="MFC4334737.1"/>
    </source>
</evidence>
<keyword evidence="2" id="KW-0012">Acyltransferase</keyword>
<dbReference type="GO" id="GO:0016746">
    <property type="term" value="F:acyltransferase activity"/>
    <property type="evidence" value="ECO:0007669"/>
    <property type="project" value="UniProtKB-KW"/>
</dbReference>
<keyword evidence="2" id="KW-0808">Transferase</keyword>
<dbReference type="EMBL" id="JBHSDK010000009">
    <property type="protein sequence ID" value="MFC4334737.1"/>
    <property type="molecule type" value="Genomic_DNA"/>
</dbReference>
<sequence length="157" mass="17521">MGDWKTRPAAPADVDAIAELRAEVLRPDLERLGRYDEQRVRNRLRNGFQPEHTSVIEVDGAFAGCMALRPDGDCSWLEHFYLDSSLQGRGIGGAVLRELLERCDREGTTVRLIVLRGSAARRFYERQGFVFESEDPLDVTMVREPAGVSEGQSGPVS</sequence>
<feature type="domain" description="N-acetyltransferase" evidence="1">
    <location>
        <begin position="4"/>
        <end position="146"/>
    </location>
</feature>
<organism evidence="2 3">
    <name type="scientific">Salininema proteolyticum</name>
    <dbReference type="NCBI Taxonomy" id="1607685"/>
    <lineage>
        <taxon>Bacteria</taxon>
        <taxon>Bacillati</taxon>
        <taxon>Actinomycetota</taxon>
        <taxon>Actinomycetes</taxon>
        <taxon>Glycomycetales</taxon>
        <taxon>Glycomycetaceae</taxon>
        <taxon>Salininema</taxon>
    </lineage>
</organism>
<accession>A0ABV8TVS0</accession>
<dbReference type="CDD" id="cd04301">
    <property type="entry name" value="NAT_SF"/>
    <property type="match status" value="1"/>
</dbReference>
<proteinExistence type="predicted"/>
<gene>
    <name evidence="2" type="ORF">ACFPET_05960</name>
</gene>
<dbReference type="EC" id="2.3.-.-" evidence="2"/>
<reference evidence="3" key="1">
    <citation type="journal article" date="2019" name="Int. J. Syst. Evol. Microbiol.">
        <title>The Global Catalogue of Microorganisms (GCM) 10K type strain sequencing project: providing services to taxonomists for standard genome sequencing and annotation.</title>
        <authorList>
            <consortium name="The Broad Institute Genomics Platform"/>
            <consortium name="The Broad Institute Genome Sequencing Center for Infectious Disease"/>
            <person name="Wu L."/>
            <person name="Ma J."/>
        </authorList>
    </citation>
    <scope>NUCLEOTIDE SEQUENCE [LARGE SCALE GENOMIC DNA]</scope>
    <source>
        <strain evidence="3">IBRC-M 10908</strain>
    </source>
</reference>
<dbReference type="SUPFAM" id="SSF55729">
    <property type="entry name" value="Acyl-CoA N-acyltransferases (Nat)"/>
    <property type="match status" value="1"/>
</dbReference>